<dbReference type="InterPro" id="IPR041494">
    <property type="entry name" value="PIN7"/>
</dbReference>
<dbReference type="EMBL" id="SGWV01000008">
    <property type="protein sequence ID" value="RZS57130.1"/>
    <property type="molecule type" value="Genomic_DNA"/>
</dbReference>
<keyword evidence="4" id="KW-1185">Reference proteome</keyword>
<proteinExistence type="predicted"/>
<protein>
    <recommendedName>
        <fullName evidence="2">PIN-like domain-containing protein</fullName>
    </recommendedName>
</protein>
<evidence type="ECO:0000313" key="4">
    <source>
        <dbReference type="Proteomes" id="UP000293433"/>
    </source>
</evidence>
<feature type="domain" description="PIN-like" evidence="2">
    <location>
        <begin position="100"/>
        <end position="198"/>
    </location>
</feature>
<dbReference type="Proteomes" id="UP000293433">
    <property type="component" value="Unassembled WGS sequence"/>
</dbReference>
<evidence type="ECO:0000259" key="2">
    <source>
        <dbReference type="Pfam" id="PF18475"/>
    </source>
</evidence>
<feature type="compositionally biased region" description="Low complexity" evidence="1">
    <location>
        <begin position="278"/>
        <end position="295"/>
    </location>
</feature>
<evidence type="ECO:0000256" key="1">
    <source>
        <dbReference type="SAM" id="MobiDB-lite"/>
    </source>
</evidence>
<accession>A0A4V2EWT7</accession>
<evidence type="ECO:0000313" key="3">
    <source>
        <dbReference type="EMBL" id="RZS57130.1"/>
    </source>
</evidence>
<name>A0A4V2EWT7_9BURK</name>
<feature type="region of interest" description="Disordered" evidence="1">
    <location>
        <begin position="278"/>
        <end position="307"/>
    </location>
</feature>
<organism evidence="3 4">
    <name type="scientific">Sphaerotilus mobilis</name>
    <dbReference type="NCBI Taxonomy" id="47994"/>
    <lineage>
        <taxon>Bacteria</taxon>
        <taxon>Pseudomonadati</taxon>
        <taxon>Pseudomonadota</taxon>
        <taxon>Betaproteobacteria</taxon>
        <taxon>Burkholderiales</taxon>
        <taxon>Sphaerotilaceae</taxon>
        <taxon>Sphaerotilus</taxon>
    </lineage>
</organism>
<dbReference type="AlphaFoldDB" id="A0A4V2EWT7"/>
<dbReference type="RefSeq" id="WP_165396754.1">
    <property type="nucleotide sequence ID" value="NZ_SGWV01000008.1"/>
</dbReference>
<gene>
    <name evidence="3" type="ORF">EV685_1695</name>
</gene>
<sequence>MKLPAPTLQGIAASLVVDAATLLEQSHALTGEASTWPAGGDRAWGRLIHQALKLAATGQIAIGVPLPASLTTDEQDAAARLVQALQTRLPEAKRRATHVLIDYENVQPTLGEIQATAPGADHVWVFHGPHQKQAVQAYPAFGDRATAVPISQPGKNALDFHLSYYLGYIASRNERAEIVVIANDTGYDPMLRHAREMGVDVRRQPVVRPAKKVAVAPMATSTPAAAAPASSTVPAPVAKKAAAKKVPTKKAAAKKVVTKKVVAKKVAAKQAAVKKAAVQTSPAKKAAAKNATTKKVATKKSPAKKLAATPAVLPKPAASPGVEPSTPQVMHAIESLKKMGDKRPVRMSGLRGALKSLLADAGHPAGIDQAVQRLVALGIVDVSASPAVRFPGFAVAGKKG</sequence>
<comment type="caution">
    <text evidence="3">The sequence shown here is derived from an EMBL/GenBank/DDBJ whole genome shotgun (WGS) entry which is preliminary data.</text>
</comment>
<reference evidence="3 4" key="1">
    <citation type="submission" date="2019-02" db="EMBL/GenBank/DDBJ databases">
        <title>Genomic Encyclopedia of Type Strains, Phase IV (KMG-IV): sequencing the most valuable type-strain genomes for metagenomic binning, comparative biology and taxonomic classification.</title>
        <authorList>
            <person name="Goeker M."/>
        </authorList>
    </citation>
    <scope>NUCLEOTIDE SEQUENCE [LARGE SCALE GENOMIC DNA]</scope>
    <source>
        <strain evidence="3 4">DSM 10617</strain>
    </source>
</reference>
<dbReference type="Pfam" id="PF18475">
    <property type="entry name" value="PIN7"/>
    <property type="match status" value="1"/>
</dbReference>